<evidence type="ECO:0000313" key="2">
    <source>
        <dbReference type="Proteomes" id="UP000005629"/>
    </source>
</evidence>
<reference evidence="1 2" key="1">
    <citation type="journal article" date="2011" name="J. Bacteriol.">
        <title>Complete genome sequence of Haloarcula hispanica, a model haloarchaeon for studying genetics, metabolism, and virus-host interaction.</title>
        <authorList>
            <person name="Liu H."/>
            <person name="Wu Z."/>
            <person name="Li M."/>
            <person name="Zhang F."/>
            <person name="Zheng H."/>
            <person name="Han J."/>
            <person name="Liu J."/>
            <person name="Zhou J."/>
            <person name="Wang S."/>
            <person name="Xiang H."/>
        </authorList>
    </citation>
    <scope>NUCLEOTIDE SEQUENCE [LARGE SCALE GENOMIC DNA]</scope>
    <source>
        <strain evidence="2">ATCC 33960 / DSM 4426 / JCM 8911 / NBRC 102182 / NCIMB 2187 / VKM B-1755</strain>
    </source>
</reference>
<dbReference type="eggNOG" id="arCOG14544">
    <property type="taxonomic scope" value="Archaea"/>
</dbReference>
<name>G0HZN9_HALHT</name>
<dbReference type="KEGG" id="hhi:HAH_4159"/>
<protein>
    <submittedName>
        <fullName evidence="1">Uncharacterized protein</fullName>
    </submittedName>
</protein>
<organism evidence="1 2">
    <name type="scientific">Haloarcula hispanica (strain ATCC 33960 / DSM 4426 / JCM 8911 / NBRC 102182 / NCIMB 2187 / VKM B-1755)</name>
    <dbReference type="NCBI Taxonomy" id="634497"/>
    <lineage>
        <taxon>Archaea</taxon>
        <taxon>Methanobacteriati</taxon>
        <taxon>Methanobacteriota</taxon>
        <taxon>Stenosarchaea group</taxon>
        <taxon>Halobacteria</taxon>
        <taxon>Halobacteriales</taxon>
        <taxon>Haloarculaceae</taxon>
        <taxon>Haloarcula</taxon>
    </lineage>
</organism>
<accession>G0HZN9</accession>
<proteinExistence type="predicted"/>
<dbReference type="Proteomes" id="UP000005629">
    <property type="component" value="Chromosome II"/>
</dbReference>
<sequence length="359" mass="39110">MGLSVFCVPLAGERMTDLTLGTFGDGDSADDDLDPDAASIARCATTCRAPDRDDGSWAAPDEDWGLTTQRPVSSINTSAGRAIKQQTRWVVDGDVGDYVEQYATGDLLQIPSTYGDFSSVDTQVTFVDGLADSYGYGIDGQALEKALRVLTGGGRYTASQYTAIPCGKQPWILTGPEGTLLCSCMPVERPENPYTRELRTPETTLQIEEQNQTVRTGAAEFTHLLSDALGVDIESVEYATVRGQTQHSFVGQEDEFTIKASDLAQLHGLTNDPSVIQGTVSRGVQPPSGGDPISVEWDGPDHPVGYLDEGDVIAGYEFTWEQPEESLEDVAVVREYRITRNYSRWTFDYNTHRLASVVP</sequence>
<evidence type="ECO:0000313" key="1">
    <source>
        <dbReference type="EMBL" id="AEM58834.1"/>
    </source>
</evidence>
<dbReference type="AlphaFoldDB" id="G0HZN9"/>
<dbReference type="EMBL" id="CP002922">
    <property type="protein sequence ID" value="AEM58834.1"/>
    <property type="molecule type" value="Genomic_DNA"/>
</dbReference>
<dbReference type="HOGENOM" id="CLU_805625_0_0_2"/>
<gene>
    <name evidence="1" type="ordered locus">HAH_4159</name>
</gene>